<protein>
    <recommendedName>
        <fullName evidence="5">Cyclase</fullName>
    </recommendedName>
</protein>
<keyword evidence="4" id="KW-1185">Reference proteome</keyword>
<feature type="chain" id="PRO_5036210685" description="Cyclase" evidence="2">
    <location>
        <begin position="21"/>
        <end position="522"/>
    </location>
</feature>
<evidence type="ECO:0008006" key="5">
    <source>
        <dbReference type="Google" id="ProtNLM"/>
    </source>
</evidence>
<proteinExistence type="inferred from homology"/>
<name>A0A7R9G9F8_9CRUS</name>
<sequence>MPSWLVLALALVLDAVLVLAHHAPHPLAALGNWVDLTYDFGADSVHWPDADFQDFRLVSEIKDFLSVGDDQFWTESNTVCSPEHLGTHVDAPSHFAKDRWTAGNIPLSHLVAPGVKLDFSVEANADNNYAVSKERIIEWEKVHGRIPLNAVVLLYFDWERRWPSVVDMFNTPNPADNTTFKFPGLDPDAATWLVSDRSIVAVGTDTPSIDRGQETQYRSHIILYDKNVYGLEMVANLSRLPATQFDVFIAPLKLAEGSGGPVRIAAFVLKEDGADLGYTPQHGATENIVVSYASRNVANWIDLSHPLSPTIPHWPTSKPLNYTLTRVLNSPYIEYRSFCMGEHLGTHLDAARHFSKNGQSINEIPLDHLLGVPGVKFSIKDKAAEDVNSVLTVADVEEWEKRHGQVPQGAVVLLEFGWADKWDEGPEVFVGSKVPGDPESFNFPGFDKPVVDWLFRNRDVVGFGTEGLSLDAGSSTHFPAHRAIASAGLFGIENVAHLDEIPPSIVISQQLSRTYARTCLVL</sequence>
<dbReference type="EMBL" id="OA882118">
    <property type="protein sequence ID" value="CAD7273010.1"/>
    <property type="molecule type" value="Genomic_DNA"/>
</dbReference>
<dbReference type="PANTHER" id="PTHR31118">
    <property type="entry name" value="CYCLASE-LIKE PROTEIN 2"/>
    <property type="match status" value="1"/>
</dbReference>
<dbReference type="PANTHER" id="PTHR31118:SF12">
    <property type="entry name" value="CYCLASE-LIKE PROTEIN 2"/>
    <property type="match status" value="1"/>
</dbReference>
<comment type="similarity">
    <text evidence="1">Belongs to the Cyclase 1 superfamily.</text>
</comment>
<dbReference type="SUPFAM" id="SSF102198">
    <property type="entry name" value="Putative cyclase"/>
    <property type="match status" value="2"/>
</dbReference>
<dbReference type="Gene3D" id="3.50.30.50">
    <property type="entry name" value="Putative cyclase"/>
    <property type="match status" value="2"/>
</dbReference>
<feature type="signal peptide" evidence="2">
    <location>
        <begin position="1"/>
        <end position="20"/>
    </location>
</feature>
<reference evidence="3" key="1">
    <citation type="submission" date="2020-11" db="EMBL/GenBank/DDBJ databases">
        <authorList>
            <person name="Tran Van P."/>
        </authorList>
    </citation>
    <scope>NUCLEOTIDE SEQUENCE</scope>
</reference>
<dbReference type="InterPro" id="IPR037175">
    <property type="entry name" value="KFase_sf"/>
</dbReference>
<dbReference type="OrthoDB" id="7108654at2759"/>
<keyword evidence="2" id="KW-0732">Signal</keyword>
<dbReference type="GO" id="GO:0004061">
    <property type="term" value="F:arylformamidase activity"/>
    <property type="evidence" value="ECO:0007669"/>
    <property type="project" value="InterPro"/>
</dbReference>
<organism evidence="3">
    <name type="scientific">Notodromas monacha</name>
    <dbReference type="NCBI Taxonomy" id="399045"/>
    <lineage>
        <taxon>Eukaryota</taxon>
        <taxon>Metazoa</taxon>
        <taxon>Ecdysozoa</taxon>
        <taxon>Arthropoda</taxon>
        <taxon>Crustacea</taxon>
        <taxon>Oligostraca</taxon>
        <taxon>Ostracoda</taxon>
        <taxon>Podocopa</taxon>
        <taxon>Podocopida</taxon>
        <taxon>Cypridocopina</taxon>
        <taxon>Cypridoidea</taxon>
        <taxon>Cyprididae</taxon>
        <taxon>Notodromas</taxon>
    </lineage>
</organism>
<dbReference type="GO" id="GO:0019441">
    <property type="term" value="P:L-tryptophan catabolic process to kynurenine"/>
    <property type="evidence" value="ECO:0007669"/>
    <property type="project" value="InterPro"/>
</dbReference>
<evidence type="ECO:0000256" key="1">
    <source>
        <dbReference type="ARBA" id="ARBA00007865"/>
    </source>
</evidence>
<dbReference type="AlphaFoldDB" id="A0A7R9G9F8"/>
<dbReference type="EMBL" id="CAJPEX010000081">
    <property type="protein sequence ID" value="CAG0913162.1"/>
    <property type="molecule type" value="Genomic_DNA"/>
</dbReference>
<evidence type="ECO:0000313" key="3">
    <source>
        <dbReference type="EMBL" id="CAD7273010.1"/>
    </source>
</evidence>
<accession>A0A7R9G9F8</accession>
<evidence type="ECO:0000313" key="4">
    <source>
        <dbReference type="Proteomes" id="UP000678499"/>
    </source>
</evidence>
<dbReference type="Proteomes" id="UP000678499">
    <property type="component" value="Unassembled WGS sequence"/>
</dbReference>
<gene>
    <name evidence="3" type="ORF">NMOB1V02_LOCUS918</name>
</gene>
<evidence type="ECO:0000256" key="2">
    <source>
        <dbReference type="SAM" id="SignalP"/>
    </source>
</evidence>
<dbReference type="Pfam" id="PF04199">
    <property type="entry name" value="Cyclase"/>
    <property type="match status" value="2"/>
</dbReference>
<dbReference type="InterPro" id="IPR007325">
    <property type="entry name" value="KFase/CYL"/>
</dbReference>